<reference evidence="1 2" key="1">
    <citation type="submission" date="2023-10" db="EMBL/GenBank/DDBJ databases">
        <title>Development of a sustainable strategy for remediation of hydrocarbon-contaminated territories based on the waste exchange concept.</title>
        <authorList>
            <person name="Krivoruchko A."/>
        </authorList>
    </citation>
    <scope>NUCLEOTIDE SEQUENCE [LARGE SCALE GENOMIC DNA]</scope>
    <source>
        <strain evidence="1 2">IEGM 1236</strain>
    </source>
</reference>
<dbReference type="EMBL" id="JAWLUM010000005">
    <property type="protein sequence ID" value="MDV7136812.1"/>
    <property type="molecule type" value="Genomic_DNA"/>
</dbReference>
<keyword evidence="2" id="KW-1185">Reference proteome</keyword>
<dbReference type="RefSeq" id="WP_317714771.1">
    <property type="nucleotide sequence ID" value="NZ_JAWLUM010000005.1"/>
</dbReference>
<proteinExistence type="predicted"/>
<comment type="caution">
    <text evidence="1">The sequence shown here is derived from an EMBL/GenBank/DDBJ whole genome shotgun (WGS) entry which is preliminary data.</text>
</comment>
<evidence type="ECO:0000313" key="2">
    <source>
        <dbReference type="Proteomes" id="UP001185792"/>
    </source>
</evidence>
<sequence length="88" mass="9387">MSTTPADLDRQLAAIREQLTEVRREAIELSRDYRRLPIGQLGVDTLGGPLTPGEALSNACDGLDGFIGALALADDAASIAQTYTTRLQ</sequence>
<evidence type="ECO:0008006" key="3">
    <source>
        <dbReference type="Google" id="ProtNLM"/>
    </source>
</evidence>
<dbReference type="Proteomes" id="UP001185792">
    <property type="component" value="Unassembled WGS sequence"/>
</dbReference>
<accession>A0ABU4F1N0</accession>
<evidence type="ECO:0000313" key="1">
    <source>
        <dbReference type="EMBL" id="MDV7136812.1"/>
    </source>
</evidence>
<gene>
    <name evidence="1" type="ORF">R4198_24235</name>
</gene>
<protein>
    <recommendedName>
        <fullName evidence="3">YbaB/EbfC DNA-binding family protein</fullName>
    </recommendedName>
</protein>
<name>A0ABU4F1N0_WILMA</name>
<organism evidence="1 2">
    <name type="scientific">Williamsia marianensis</name>
    <dbReference type="NCBI Taxonomy" id="85044"/>
    <lineage>
        <taxon>Bacteria</taxon>
        <taxon>Bacillati</taxon>
        <taxon>Actinomycetota</taxon>
        <taxon>Actinomycetes</taxon>
        <taxon>Mycobacteriales</taxon>
        <taxon>Nocardiaceae</taxon>
        <taxon>Williamsia</taxon>
    </lineage>
</organism>